<protein>
    <recommendedName>
        <fullName evidence="4">Proline iminopeptidase</fullName>
    </recommendedName>
</protein>
<evidence type="ECO:0000256" key="1">
    <source>
        <dbReference type="SAM" id="MobiDB-lite"/>
    </source>
</evidence>
<dbReference type="EMBL" id="CP017599">
    <property type="protein sequence ID" value="AOX02730.1"/>
    <property type="molecule type" value="Genomic_DNA"/>
</dbReference>
<dbReference type="KEGG" id="mpro:BJP34_27745"/>
<accession>A0A1D8TYJ1</accession>
<name>A0A1D8TYJ1_9CYAN</name>
<reference evidence="3" key="1">
    <citation type="submission" date="2016-10" db="EMBL/GenBank/DDBJ databases">
        <title>Comparative genomics uncovers the prolific and rare metabolic potential of the cyanobacterial genus Moorea.</title>
        <authorList>
            <person name="Leao T."/>
            <person name="Castelao G."/>
            <person name="Korobeynikov A."/>
            <person name="Monroe E.A."/>
            <person name="Podell S."/>
            <person name="Glukhov E."/>
            <person name="Allen E."/>
            <person name="Gerwick W.H."/>
            <person name="Gerwick L."/>
        </authorList>
    </citation>
    <scope>NUCLEOTIDE SEQUENCE [LARGE SCALE GENOMIC DNA]</scope>
    <source>
        <strain evidence="3">PAL-8-15-08-1</strain>
    </source>
</reference>
<proteinExistence type="predicted"/>
<feature type="region of interest" description="Disordered" evidence="1">
    <location>
        <begin position="1"/>
        <end position="29"/>
    </location>
</feature>
<dbReference type="STRING" id="1458985.BJP34_27745"/>
<evidence type="ECO:0008006" key="4">
    <source>
        <dbReference type="Google" id="ProtNLM"/>
    </source>
</evidence>
<sequence>MAIRVAWPKGQGQDYSGRRPGGGQMIPIDTSKGTFQVWTKRIGNHPTMKVLLLHGGPGMTHEYLEAFDSYQKNG</sequence>
<organism evidence="2 3">
    <name type="scientific">Moorena producens PAL-8-15-08-1</name>
    <dbReference type="NCBI Taxonomy" id="1458985"/>
    <lineage>
        <taxon>Bacteria</taxon>
        <taxon>Bacillati</taxon>
        <taxon>Cyanobacteriota</taxon>
        <taxon>Cyanophyceae</taxon>
        <taxon>Coleofasciculales</taxon>
        <taxon>Coleofasciculaceae</taxon>
        <taxon>Moorena</taxon>
    </lineage>
</organism>
<gene>
    <name evidence="2" type="ORF">BJP34_27745</name>
</gene>
<dbReference type="Proteomes" id="UP000177870">
    <property type="component" value="Chromosome"/>
</dbReference>
<dbReference type="AlphaFoldDB" id="A0A1D8TYJ1"/>
<dbReference type="RefSeq" id="WP_070395131.1">
    <property type="nucleotide sequence ID" value="NZ_CP017599.1"/>
</dbReference>
<evidence type="ECO:0000313" key="2">
    <source>
        <dbReference type="EMBL" id="AOX02730.1"/>
    </source>
</evidence>
<evidence type="ECO:0000313" key="3">
    <source>
        <dbReference type="Proteomes" id="UP000177870"/>
    </source>
</evidence>